<keyword evidence="4" id="KW-0804">Transcription</keyword>
<dbReference type="GO" id="GO:0003677">
    <property type="term" value="F:DNA binding"/>
    <property type="evidence" value="ECO:0007669"/>
    <property type="project" value="InterPro"/>
</dbReference>
<dbReference type="Gene3D" id="1.10.10.10">
    <property type="entry name" value="Winged helix-like DNA-binding domain superfamily/Winged helix DNA-binding domain"/>
    <property type="match status" value="1"/>
</dbReference>
<dbReference type="NCBIfam" id="TIGR02937">
    <property type="entry name" value="sigma70-ECF"/>
    <property type="match status" value="1"/>
</dbReference>
<organism evidence="8 9">
    <name type="scientific">Blautia luti DSM 14534 = JCM 17040</name>
    <dbReference type="NCBI Taxonomy" id="649762"/>
    <lineage>
        <taxon>Bacteria</taxon>
        <taxon>Bacillati</taxon>
        <taxon>Bacillota</taxon>
        <taxon>Clostridia</taxon>
        <taxon>Lachnospirales</taxon>
        <taxon>Lachnospiraceae</taxon>
        <taxon>Blautia</taxon>
    </lineage>
</organism>
<dbReference type="AlphaFoldDB" id="A0A844GQE4"/>
<dbReference type="SUPFAM" id="SSF88659">
    <property type="entry name" value="Sigma3 and sigma4 domains of RNA polymerase sigma factors"/>
    <property type="match status" value="1"/>
</dbReference>
<dbReference type="InterPro" id="IPR013325">
    <property type="entry name" value="RNA_pol_sigma_r2"/>
</dbReference>
<dbReference type="EMBL" id="WMBC01000011">
    <property type="protein sequence ID" value="MTD62174.1"/>
    <property type="molecule type" value="Genomic_DNA"/>
</dbReference>
<dbReference type="Pfam" id="PF04542">
    <property type="entry name" value="Sigma70_r2"/>
    <property type="match status" value="1"/>
</dbReference>
<keyword evidence="5" id="KW-0175">Coiled coil</keyword>
<dbReference type="GO" id="GO:0016987">
    <property type="term" value="F:sigma factor activity"/>
    <property type="evidence" value="ECO:0007669"/>
    <property type="project" value="UniProtKB-KW"/>
</dbReference>
<evidence type="ECO:0000256" key="3">
    <source>
        <dbReference type="ARBA" id="ARBA00023082"/>
    </source>
</evidence>
<sequence>MIQLVKRSISGDADAFLELMEKNSLAMYKVARGILDNDEDAADAMQDTILTCFEKIHTLKNPEYFKTWMIRILINECNKIHRHYKNFSRAEELPEVPGQDMSIEEFEFKEMLGMLDESYRIILVLYYVEGFRIADIASILNMNENTVKTRLVRARVQLKQEYTSAEDNIQKKRLQQKKKKNREFTGITEELAENQNGNMRTESVIAGSITVSARKG</sequence>
<accession>A0A844GQE4</accession>
<reference evidence="8 9" key="1">
    <citation type="submission" date="2019-11" db="EMBL/GenBank/DDBJ databases">
        <title>Draft genome sequence of Blautia luti DSM 14534T, isolated from human stool.</title>
        <authorList>
            <person name="Ortiz R."/>
            <person name="Melis-Arcos F."/>
            <person name="Covarrubias P."/>
            <person name="Cardenas J.P."/>
            <person name="Perez-Donoso J."/>
            <person name="Almonacid D."/>
        </authorList>
    </citation>
    <scope>NUCLEOTIDE SEQUENCE [LARGE SCALE GENOMIC DNA]</scope>
    <source>
        <strain evidence="8 9">DSM 14534</strain>
    </source>
</reference>
<dbReference type="InterPro" id="IPR007627">
    <property type="entry name" value="RNA_pol_sigma70_r2"/>
</dbReference>
<evidence type="ECO:0000313" key="8">
    <source>
        <dbReference type="EMBL" id="MTD62174.1"/>
    </source>
</evidence>
<evidence type="ECO:0000259" key="6">
    <source>
        <dbReference type="Pfam" id="PF04542"/>
    </source>
</evidence>
<comment type="similarity">
    <text evidence="1">Belongs to the sigma-70 factor family. ECF subfamily.</text>
</comment>
<dbReference type="RefSeq" id="WP_154780734.1">
    <property type="nucleotide sequence ID" value="NZ_WMBC01000011.1"/>
</dbReference>
<protein>
    <submittedName>
        <fullName evidence="8">Sigma-70 family RNA polymerase sigma factor</fullName>
    </submittedName>
</protein>
<gene>
    <name evidence="8" type="ORF">GKZ57_13220</name>
</gene>
<dbReference type="Proteomes" id="UP000437824">
    <property type="component" value="Unassembled WGS sequence"/>
</dbReference>
<comment type="caution">
    <text evidence="8">The sequence shown here is derived from an EMBL/GenBank/DDBJ whole genome shotgun (WGS) entry which is preliminary data.</text>
</comment>
<dbReference type="InterPro" id="IPR014284">
    <property type="entry name" value="RNA_pol_sigma-70_dom"/>
</dbReference>
<keyword evidence="2" id="KW-0805">Transcription regulation</keyword>
<evidence type="ECO:0000259" key="7">
    <source>
        <dbReference type="Pfam" id="PF08281"/>
    </source>
</evidence>
<feature type="domain" description="RNA polymerase sigma-70 region 2" evidence="6">
    <location>
        <begin position="19"/>
        <end position="81"/>
    </location>
</feature>
<evidence type="ECO:0000256" key="2">
    <source>
        <dbReference type="ARBA" id="ARBA00023015"/>
    </source>
</evidence>
<dbReference type="InterPro" id="IPR013324">
    <property type="entry name" value="RNA_pol_sigma_r3/r4-like"/>
</dbReference>
<name>A0A844GQE4_9FIRM</name>
<evidence type="ECO:0000313" key="9">
    <source>
        <dbReference type="Proteomes" id="UP000437824"/>
    </source>
</evidence>
<dbReference type="SUPFAM" id="SSF88946">
    <property type="entry name" value="Sigma2 domain of RNA polymerase sigma factors"/>
    <property type="match status" value="1"/>
</dbReference>
<feature type="coiled-coil region" evidence="5">
    <location>
        <begin position="148"/>
        <end position="175"/>
    </location>
</feature>
<dbReference type="InterPro" id="IPR039425">
    <property type="entry name" value="RNA_pol_sigma-70-like"/>
</dbReference>
<evidence type="ECO:0000256" key="4">
    <source>
        <dbReference type="ARBA" id="ARBA00023163"/>
    </source>
</evidence>
<dbReference type="CDD" id="cd06171">
    <property type="entry name" value="Sigma70_r4"/>
    <property type="match status" value="1"/>
</dbReference>
<dbReference type="GO" id="GO:0006352">
    <property type="term" value="P:DNA-templated transcription initiation"/>
    <property type="evidence" value="ECO:0007669"/>
    <property type="project" value="InterPro"/>
</dbReference>
<evidence type="ECO:0000256" key="1">
    <source>
        <dbReference type="ARBA" id="ARBA00010641"/>
    </source>
</evidence>
<evidence type="ECO:0000256" key="5">
    <source>
        <dbReference type="SAM" id="Coils"/>
    </source>
</evidence>
<proteinExistence type="inferred from homology"/>
<dbReference type="Gene3D" id="1.10.1740.10">
    <property type="match status" value="1"/>
</dbReference>
<dbReference type="PANTHER" id="PTHR43133">
    <property type="entry name" value="RNA POLYMERASE ECF-TYPE SIGMA FACTO"/>
    <property type="match status" value="1"/>
</dbReference>
<dbReference type="PANTHER" id="PTHR43133:SF51">
    <property type="entry name" value="RNA POLYMERASE SIGMA FACTOR"/>
    <property type="match status" value="1"/>
</dbReference>
<dbReference type="Pfam" id="PF08281">
    <property type="entry name" value="Sigma70_r4_2"/>
    <property type="match status" value="1"/>
</dbReference>
<dbReference type="InterPro" id="IPR036388">
    <property type="entry name" value="WH-like_DNA-bd_sf"/>
</dbReference>
<feature type="domain" description="RNA polymerase sigma factor 70 region 4 type 2" evidence="7">
    <location>
        <begin position="107"/>
        <end position="158"/>
    </location>
</feature>
<dbReference type="InterPro" id="IPR013249">
    <property type="entry name" value="RNA_pol_sigma70_r4_t2"/>
</dbReference>
<keyword evidence="3" id="KW-0731">Sigma factor</keyword>